<feature type="region of interest" description="Disordered" evidence="3">
    <location>
        <begin position="1366"/>
        <end position="1423"/>
    </location>
</feature>
<feature type="region of interest" description="Disordered" evidence="3">
    <location>
        <begin position="303"/>
        <end position="348"/>
    </location>
</feature>
<feature type="compositionally biased region" description="Low complexity" evidence="3">
    <location>
        <begin position="307"/>
        <end position="326"/>
    </location>
</feature>
<reference evidence="5 6" key="1">
    <citation type="journal article" date="2010" name="BMC Genomics">
        <title>Genome analysis and comparative genomics of a Giardia intestinalis assemblage E isolate.</title>
        <authorList>
            <person name="Jerlstrom-Hultqvist J."/>
            <person name="Franzen O."/>
            <person name="Ankarklev J."/>
            <person name="Xu F."/>
            <person name="Nohynkova E."/>
            <person name="Andersson J.O."/>
            <person name="Svard S.G."/>
            <person name="Andersson B."/>
        </authorList>
    </citation>
    <scope>NUCLEOTIDE SEQUENCE [LARGE SCALE GENOMIC DNA]</scope>
    <source>
        <strain evidence="5 6">P15</strain>
    </source>
</reference>
<feature type="compositionally biased region" description="Basic and acidic residues" evidence="3">
    <location>
        <begin position="1295"/>
        <end position="1307"/>
    </location>
</feature>
<accession>E1EY18</accession>
<feature type="compositionally biased region" description="Basic residues" evidence="3">
    <location>
        <begin position="1308"/>
        <end position="1320"/>
    </location>
</feature>
<feature type="region of interest" description="Disordered" evidence="3">
    <location>
        <begin position="724"/>
        <end position="756"/>
    </location>
</feature>
<dbReference type="Pfam" id="PF18027">
    <property type="entry name" value="Pepdidase_M14_N"/>
    <property type="match status" value="1"/>
</dbReference>
<feature type="coiled-coil region" evidence="2">
    <location>
        <begin position="1256"/>
        <end position="1283"/>
    </location>
</feature>
<comment type="cofactor">
    <cofactor evidence="1">
        <name>Zn(2+)</name>
        <dbReference type="ChEBI" id="CHEBI:29105"/>
    </cofactor>
</comment>
<evidence type="ECO:0000256" key="2">
    <source>
        <dbReference type="SAM" id="Coils"/>
    </source>
</evidence>
<keyword evidence="2" id="KW-0175">Coiled coil</keyword>
<feature type="domain" description="Cytosolic carboxypeptidase N-terminal" evidence="4">
    <location>
        <begin position="181"/>
        <end position="267"/>
    </location>
</feature>
<dbReference type="Gene3D" id="3.40.630.10">
    <property type="entry name" value="Zn peptidases"/>
    <property type="match status" value="2"/>
</dbReference>
<evidence type="ECO:0000256" key="1">
    <source>
        <dbReference type="ARBA" id="ARBA00001947"/>
    </source>
</evidence>
<dbReference type="SUPFAM" id="SSF53187">
    <property type="entry name" value="Zn-dependent exopeptidases"/>
    <property type="match status" value="2"/>
</dbReference>
<dbReference type="OMA" id="ANTYESM"/>
<feature type="region of interest" description="Disordered" evidence="3">
    <location>
        <begin position="883"/>
        <end position="903"/>
    </location>
</feature>
<evidence type="ECO:0000313" key="5">
    <source>
        <dbReference type="EMBL" id="EFO64913.1"/>
    </source>
</evidence>
<feature type="region of interest" description="Disordered" evidence="3">
    <location>
        <begin position="1293"/>
        <end position="1344"/>
    </location>
</feature>
<protein>
    <submittedName>
        <fullName evidence="5">Nuclear ATP/GTP-binding protein</fullName>
    </submittedName>
</protein>
<dbReference type="Proteomes" id="UP000008974">
    <property type="component" value="Unassembled WGS sequence"/>
</dbReference>
<dbReference type="PANTHER" id="PTHR12756">
    <property type="entry name" value="CYTOSOLIC CARBOXYPEPTIDASE"/>
    <property type="match status" value="1"/>
</dbReference>
<feature type="compositionally biased region" description="Basic and acidic residues" evidence="3">
    <location>
        <begin position="1408"/>
        <end position="1423"/>
    </location>
</feature>
<evidence type="ECO:0000259" key="4">
    <source>
        <dbReference type="Pfam" id="PF18027"/>
    </source>
</evidence>
<feature type="compositionally biased region" description="Polar residues" evidence="3">
    <location>
        <begin position="883"/>
        <end position="895"/>
    </location>
</feature>
<gene>
    <name evidence="5" type="ORF">GLP15_4267</name>
</gene>
<dbReference type="EMBL" id="ACVC01000055">
    <property type="protein sequence ID" value="EFO64913.1"/>
    <property type="molecule type" value="Genomic_DNA"/>
</dbReference>
<feature type="compositionally biased region" description="Low complexity" evidence="3">
    <location>
        <begin position="736"/>
        <end position="755"/>
    </location>
</feature>
<dbReference type="InterPro" id="IPR050821">
    <property type="entry name" value="Cytosolic_carboxypeptidase"/>
</dbReference>
<dbReference type="PANTHER" id="PTHR12756:SF45">
    <property type="entry name" value="CYTOSOLIC CARBOXYPEPTIDASE NNA1"/>
    <property type="match status" value="1"/>
</dbReference>
<evidence type="ECO:0000313" key="6">
    <source>
        <dbReference type="Proteomes" id="UP000008974"/>
    </source>
</evidence>
<organism evidence="5 6">
    <name type="scientific">Giardia intestinalis (strain P15)</name>
    <name type="common">Giardia lamblia</name>
    <dbReference type="NCBI Taxonomy" id="658858"/>
    <lineage>
        <taxon>Eukaryota</taxon>
        <taxon>Metamonada</taxon>
        <taxon>Diplomonadida</taxon>
        <taxon>Hexamitidae</taxon>
        <taxon>Giardiinae</taxon>
        <taxon>Giardia</taxon>
    </lineage>
</organism>
<dbReference type="OrthoDB" id="10254226at2759"/>
<proteinExistence type="predicted"/>
<dbReference type="Gene3D" id="2.60.40.3120">
    <property type="match status" value="1"/>
</dbReference>
<dbReference type="VEuPathDB" id="GiardiaDB:GLP15_4267"/>
<dbReference type="InterPro" id="IPR040626">
    <property type="entry name" value="Pepdidase_M14_N"/>
</dbReference>
<sequence length="1423" mass="160127">MHAQRVTPEENEIMGTLLSRGESYDISDTVSARCILRPDRQALFNQTVLPSFNHNPELAINNADKRFEGDNMSKSQMKKLVEDPRDNVAVPDPRVRTDIPRRVIGPFYPPDNLRINSYSSPLNDKATIKLYIERAKRRDTDLVVANPQRILLYHALLVSEYRGKGWYQCKGTTRWADSLIFDARFEAGNLFSAARVLGSQQYELMMSPDFGTCEHMNWFYFAIGNVRKHTRYTFKILNFVKSTSMFLEGAGILVYTPSQHKKGWRRMGEEICYYPNVLKKRGEYYYGMVENIYANPIVEAAAERPKTSGTKSRSASRAASKSGTRAKSSDKKEQKPTTKKKKVASKPQQDVMGSQYTLSFSLTFKTDEDIVFLASAFPYTYTDLNRYMEYLRAIPLVRIEKLTRTLMENSCSVITMGGASQSKELIVILARVHPCETSGSYVLQGLLDFLSGRRDTELKRYITWLLNHVVNNNPEFLLQDNSVEGPDVSLGNTGIQEDMQMGDLAATIPPQEQPSSEIAPKIVLNPDGSRPAPPQQYIPPDLPAPDELFAVAGNYYGIDERYRQNNHLTADELKELKVRLYKNELLRKFLLDKFLFKIIPMVNIDGVIVGNSRVNIGRLDLNKHWATTTNLDSPTLFALRELIQDYVIEQKYTLKFIMDIHGTSKQPNFFLHTNESINYADLKRLFWISCGQLGLIPNLGMENMVSFFTHDLISINTLLNTARERRREQEKEKSSQDSMLSSTTSKLLDSSSITTQRTGGVDKDVFEKLYKEAMDRHMATKNALFGANTYESMIKPELDVPLIERYYEEQFIKFVGVNIMKTDFARAVFSAEGEEGGNITAKKEAESKSSLLKATYKYTINPNEYALLRHKIMMATYKTVQETSSTNHTAENSRVPSAGAGAGAGSGQVGGVGVGVRFNPTTTIAPVSGKGPQVTGMLSTRNDKLEQKSPQVHQIPEESPYRLLFSEMIFPIMLQNNKENYIFDLTSCTYNNSEVTKPGTLRVYGAKKWACENIYTIEASMYGMNKVDLEQSLDIVKYGGILDLRNCNFMSMFSSETLDTTFEYTQDNANSFTTGGDNPSILTATSAPGVLPMEGDSKDPKLGTMGDDSRVFESDWPLDNRHLTPLDYFIYGEALIATLGTMYDKNCEAYTGELEKIRADYVTWMKHAFSYLITNPKKDIVGFDMDKLSLSLKAKLKERIHIFAQFEALSNTEFDHVVSINKIIATTKVFDFLDKNGYDQPISDSDDSQPPEYEISEAELKKLDKLKTKDQRLQEKRERLELRDCVKTMVMEQMNPEKLKKLQEKGVKGKKGKKGSKKGSRAASASVTKPTSLPPARLAPQAPSASAMVSDSLMSTIGVKIQEAQSGIFGDGGPSIMSKNPRMATLPDTPDISRIAGPDETMRSINKTYDEGRGPDSDEDGHH</sequence>
<feature type="compositionally biased region" description="Basic and acidic residues" evidence="3">
    <location>
        <begin position="724"/>
        <end position="735"/>
    </location>
</feature>
<comment type="caution">
    <text evidence="5">The sequence shown here is derived from an EMBL/GenBank/DDBJ whole genome shotgun (WGS) entry which is preliminary data.</text>
</comment>
<evidence type="ECO:0000256" key="3">
    <source>
        <dbReference type="SAM" id="MobiDB-lite"/>
    </source>
</evidence>
<feature type="compositionally biased region" description="Basic and acidic residues" evidence="3">
    <location>
        <begin position="327"/>
        <end position="336"/>
    </location>
</feature>
<name>E1EY18_GIAIA</name>